<dbReference type="AlphaFoldDB" id="A0A3S5CS70"/>
<evidence type="ECO:0000313" key="3">
    <source>
        <dbReference type="Proteomes" id="UP000784294"/>
    </source>
</evidence>
<feature type="region of interest" description="Disordered" evidence="1">
    <location>
        <begin position="122"/>
        <end position="160"/>
    </location>
</feature>
<evidence type="ECO:0000313" key="2">
    <source>
        <dbReference type="EMBL" id="VEL43770.1"/>
    </source>
</evidence>
<evidence type="ECO:0000256" key="1">
    <source>
        <dbReference type="SAM" id="MobiDB-lite"/>
    </source>
</evidence>
<feature type="region of interest" description="Disordered" evidence="1">
    <location>
        <begin position="188"/>
        <end position="212"/>
    </location>
</feature>
<proteinExistence type="predicted"/>
<accession>A0A3S5CS70</accession>
<gene>
    <name evidence="2" type="ORF">PXEA_LOCUS37210</name>
</gene>
<reference evidence="2" key="1">
    <citation type="submission" date="2018-11" db="EMBL/GenBank/DDBJ databases">
        <authorList>
            <consortium name="Pathogen Informatics"/>
        </authorList>
    </citation>
    <scope>NUCLEOTIDE SEQUENCE</scope>
</reference>
<comment type="caution">
    <text evidence="2">The sequence shown here is derived from an EMBL/GenBank/DDBJ whole genome shotgun (WGS) entry which is preliminary data.</text>
</comment>
<sequence length="290" mass="31562">MAGTANQRLHALEGTDCEVDSTVNLGVNGEQVLETSVSVRETDIQNRGDSKTSNHTVLSGRLHPRLHDSVKQGGGLVGDRIAAVGADQKTFVLETGLATCEAHETIRASCADVRQMSLIGGLRGSGTKETSVELSKMNREAEEEEEEEGNGRDDDEDEMERIESMQQASLQLKMNSRRVGHHSVQNLAKPHNRPADLAGPVSPAWRWPSGTPGRLDRLRKQWATLGRCSGQSTPRSLFAEAQSELNTARSSKLPGPVWPESVKVERQMKKNSQNRAHIVQLTSMPSGSVG</sequence>
<keyword evidence="3" id="KW-1185">Reference proteome</keyword>
<feature type="compositionally biased region" description="Acidic residues" evidence="1">
    <location>
        <begin position="141"/>
        <end position="160"/>
    </location>
</feature>
<name>A0A3S5CS70_9PLAT</name>
<protein>
    <submittedName>
        <fullName evidence="2">Uncharacterized protein</fullName>
    </submittedName>
</protein>
<dbReference type="EMBL" id="CAAALY010284984">
    <property type="protein sequence ID" value="VEL43770.1"/>
    <property type="molecule type" value="Genomic_DNA"/>
</dbReference>
<dbReference type="Proteomes" id="UP000784294">
    <property type="component" value="Unassembled WGS sequence"/>
</dbReference>
<organism evidence="2 3">
    <name type="scientific">Protopolystoma xenopodis</name>
    <dbReference type="NCBI Taxonomy" id="117903"/>
    <lineage>
        <taxon>Eukaryota</taxon>
        <taxon>Metazoa</taxon>
        <taxon>Spiralia</taxon>
        <taxon>Lophotrochozoa</taxon>
        <taxon>Platyhelminthes</taxon>
        <taxon>Monogenea</taxon>
        <taxon>Polyopisthocotylea</taxon>
        <taxon>Polystomatidea</taxon>
        <taxon>Polystomatidae</taxon>
        <taxon>Protopolystoma</taxon>
    </lineage>
</organism>